<evidence type="ECO:0000313" key="2">
    <source>
        <dbReference type="Proteomes" id="UP000643610"/>
    </source>
</evidence>
<reference evidence="1 2" key="1">
    <citation type="submission" date="2020-08" db="EMBL/GenBank/DDBJ databases">
        <title>Novel species isolated from subtropical streams in China.</title>
        <authorList>
            <person name="Lu H."/>
        </authorList>
    </citation>
    <scope>NUCLEOTIDE SEQUENCE [LARGE SCALE GENOMIC DNA]</scope>
    <source>
        <strain evidence="1 2">KCTC 52442</strain>
    </source>
</reference>
<dbReference type="PANTHER" id="PTHR31630">
    <property type="entry name" value="PHYTANOYL-COA DIOXYGENASE-RELATED-RELATED"/>
    <property type="match status" value="1"/>
</dbReference>
<protein>
    <submittedName>
        <fullName evidence="1">Phytanoyl-CoA dioxygenase family protein</fullName>
    </submittedName>
</protein>
<keyword evidence="1" id="KW-0223">Dioxygenase</keyword>
<comment type="caution">
    <text evidence="1">The sequence shown here is derived from an EMBL/GenBank/DDBJ whole genome shotgun (WGS) entry which is preliminary data.</text>
</comment>
<dbReference type="EMBL" id="JACOFU010000003">
    <property type="protein sequence ID" value="MBC3831845.1"/>
    <property type="molecule type" value="Genomic_DNA"/>
</dbReference>
<dbReference type="Gene3D" id="2.60.120.620">
    <property type="entry name" value="q2cbj1_9rhob like domain"/>
    <property type="match status" value="1"/>
</dbReference>
<dbReference type="SUPFAM" id="SSF51197">
    <property type="entry name" value="Clavaminate synthase-like"/>
    <property type="match status" value="1"/>
</dbReference>
<name>A0ABR6XQR8_9BURK</name>
<gene>
    <name evidence="1" type="ORF">H8K33_10020</name>
</gene>
<evidence type="ECO:0000313" key="1">
    <source>
        <dbReference type="EMBL" id="MBC3831845.1"/>
    </source>
</evidence>
<dbReference type="InterPro" id="IPR008775">
    <property type="entry name" value="Phytyl_CoA_dOase-like"/>
</dbReference>
<organism evidence="1 2">
    <name type="scientific">Undibacterium amnicola</name>
    <dbReference type="NCBI Taxonomy" id="1834038"/>
    <lineage>
        <taxon>Bacteria</taxon>
        <taxon>Pseudomonadati</taxon>
        <taxon>Pseudomonadota</taxon>
        <taxon>Betaproteobacteria</taxon>
        <taxon>Burkholderiales</taxon>
        <taxon>Oxalobacteraceae</taxon>
        <taxon>Undibacterium</taxon>
    </lineage>
</organism>
<accession>A0ABR6XQR8</accession>
<keyword evidence="1" id="KW-0560">Oxidoreductase</keyword>
<keyword evidence="2" id="KW-1185">Reference proteome</keyword>
<dbReference type="PANTHER" id="PTHR31630:SF6">
    <property type="entry name" value="PHYTANOYL-COA DIOXYGENASE-RELATED"/>
    <property type="match status" value="1"/>
</dbReference>
<dbReference type="Proteomes" id="UP000643610">
    <property type="component" value="Unassembled WGS sequence"/>
</dbReference>
<dbReference type="RefSeq" id="WP_186890872.1">
    <property type="nucleotide sequence ID" value="NZ_JACOFU010000003.1"/>
</dbReference>
<proteinExistence type="predicted"/>
<dbReference type="GO" id="GO:0051213">
    <property type="term" value="F:dioxygenase activity"/>
    <property type="evidence" value="ECO:0007669"/>
    <property type="project" value="UniProtKB-KW"/>
</dbReference>
<dbReference type="Pfam" id="PF05721">
    <property type="entry name" value="PhyH"/>
    <property type="match status" value="1"/>
</dbReference>
<sequence length="313" mass="36275">MQDWPILKNFWERYCDPTFQANAVTNFPWRRMVQALYANHIAHPVALKFVLEERPSLDAFRDWIERSKAEYQILDQEDEDNQDESAYELTAEQIAFWEENAYLVLPQVIDEQACAESRQAILDFLHANLNEPATWYSAQSRQQGLMLPLYNHPRLNTNRGCKRIRAAYEQLYGSKTIYKTIDHLSFNPPETKTFTFRGNGLHWDVSLALPIPDRFQGLLYLSDCNESEGAFHCVPGFHHRITNWLADIDPDQNPRLIAEQTLTAKAVPGKAGDFVIWHQALPHCATPNRGATPRMVQYLSYIPNDDIENPIWI</sequence>